<dbReference type="KEGG" id="ela:UCREL1_2033"/>
<feature type="region of interest" description="Disordered" evidence="1">
    <location>
        <begin position="209"/>
        <end position="228"/>
    </location>
</feature>
<evidence type="ECO:0000313" key="2">
    <source>
        <dbReference type="EMBL" id="EMR70937.1"/>
    </source>
</evidence>
<dbReference type="InterPro" id="IPR022190">
    <property type="entry name" value="DUF3716"/>
</dbReference>
<dbReference type="Proteomes" id="UP000012174">
    <property type="component" value="Unassembled WGS sequence"/>
</dbReference>
<sequence>MAGDDDASLLSDFTYMDEALPTPPDNEEEATTPRMRTAFVLLQIVKSHYNVALDITDNNTTIRRLLIPKEYRDHGNVKVAQFNLVRDYKASALAAYILLPKTNDDICSQCSSHKSRGPCKDCVSFGPDVFKGACSNCKASGTPTACSFAKAVVERNAQRENIEKRKAMMDKEEELWFEQDDLKNHTTADLETLRETIDAEIMSRKVARTSTREAAKKRGRSFRTSIVE</sequence>
<dbReference type="EMBL" id="KB705742">
    <property type="protein sequence ID" value="EMR70937.1"/>
    <property type="molecule type" value="Genomic_DNA"/>
</dbReference>
<dbReference type="HOGENOM" id="CLU_1214763_0_0_1"/>
<organism evidence="2 3">
    <name type="scientific">Eutypa lata (strain UCR-EL1)</name>
    <name type="common">Grapevine dieback disease fungus</name>
    <name type="synonym">Eutypa armeniacae</name>
    <dbReference type="NCBI Taxonomy" id="1287681"/>
    <lineage>
        <taxon>Eukaryota</taxon>
        <taxon>Fungi</taxon>
        <taxon>Dikarya</taxon>
        <taxon>Ascomycota</taxon>
        <taxon>Pezizomycotina</taxon>
        <taxon>Sordariomycetes</taxon>
        <taxon>Xylariomycetidae</taxon>
        <taxon>Xylariales</taxon>
        <taxon>Diatrypaceae</taxon>
        <taxon>Eutypa</taxon>
    </lineage>
</organism>
<protein>
    <submittedName>
        <fullName evidence="2">Uncharacterized protein</fullName>
    </submittedName>
</protein>
<dbReference type="OMA" id="KCISAGT"/>
<dbReference type="Pfam" id="PF12511">
    <property type="entry name" value="DUF3716"/>
    <property type="match status" value="1"/>
</dbReference>
<gene>
    <name evidence="2" type="ORF">UCREL1_2033</name>
</gene>
<name>M7T2Y4_EUTLA</name>
<accession>M7T2Y4</accession>
<keyword evidence="3" id="KW-1185">Reference proteome</keyword>
<dbReference type="AlphaFoldDB" id="M7T2Y4"/>
<evidence type="ECO:0000313" key="3">
    <source>
        <dbReference type="Proteomes" id="UP000012174"/>
    </source>
</evidence>
<reference evidence="3" key="1">
    <citation type="journal article" date="2013" name="Genome Announc.">
        <title>Draft genome sequence of the grapevine dieback fungus Eutypa lata UCR-EL1.</title>
        <authorList>
            <person name="Blanco-Ulate B."/>
            <person name="Rolshausen P.E."/>
            <person name="Cantu D."/>
        </authorList>
    </citation>
    <scope>NUCLEOTIDE SEQUENCE [LARGE SCALE GENOMIC DNA]</scope>
    <source>
        <strain evidence="3">UCR-EL1</strain>
    </source>
</reference>
<dbReference type="OrthoDB" id="4772092at2759"/>
<proteinExistence type="predicted"/>
<evidence type="ECO:0000256" key="1">
    <source>
        <dbReference type="SAM" id="MobiDB-lite"/>
    </source>
</evidence>